<keyword evidence="3" id="KW-0964">Secreted</keyword>
<feature type="disulfide bond" evidence="7">
    <location>
        <begin position="113"/>
        <end position="149"/>
    </location>
</feature>
<evidence type="ECO:0000256" key="6">
    <source>
        <dbReference type="ARBA" id="ARBA00023157"/>
    </source>
</evidence>
<evidence type="ECO:0000256" key="8">
    <source>
        <dbReference type="SAM" id="Phobius"/>
    </source>
</evidence>
<gene>
    <name evidence="9" type="ORF">AFUS01_LOCUS19051</name>
</gene>
<evidence type="ECO:0000256" key="1">
    <source>
        <dbReference type="ARBA" id="ARBA00004613"/>
    </source>
</evidence>
<dbReference type="OrthoDB" id="6365952at2759"/>
<dbReference type="PANTHER" id="PTHR35981:SF2">
    <property type="entry name" value="ION TRANSPORT PEPTIDE, ISOFORM C"/>
    <property type="match status" value="1"/>
</dbReference>
<dbReference type="EMBL" id="CAJVCH010193639">
    <property type="protein sequence ID" value="CAG7730404.1"/>
    <property type="molecule type" value="Genomic_DNA"/>
</dbReference>
<feature type="disulfide bond" evidence="7">
    <location>
        <begin position="129"/>
        <end position="145"/>
    </location>
</feature>
<dbReference type="AlphaFoldDB" id="A0A8J2K6E4"/>
<reference evidence="9" key="1">
    <citation type="submission" date="2021-06" db="EMBL/GenBank/DDBJ databases">
        <authorList>
            <person name="Hodson N. C."/>
            <person name="Mongue J. A."/>
            <person name="Jaron S. K."/>
        </authorList>
    </citation>
    <scope>NUCLEOTIDE SEQUENCE</scope>
</reference>
<keyword evidence="5" id="KW-0372">Hormone</keyword>
<feature type="transmembrane region" description="Helical" evidence="8">
    <location>
        <begin position="77"/>
        <end position="97"/>
    </location>
</feature>
<protein>
    <submittedName>
        <fullName evidence="9">Uncharacterized protein</fullName>
    </submittedName>
</protein>
<evidence type="ECO:0000313" key="9">
    <source>
        <dbReference type="EMBL" id="CAG7730404.1"/>
    </source>
</evidence>
<name>A0A8J2K6E4_9HEXA</name>
<accession>A0A8J2K6E4</accession>
<comment type="subcellular location">
    <subcellularLocation>
        <location evidence="1">Secreted</location>
    </subcellularLocation>
</comment>
<dbReference type="PROSITE" id="PS01250">
    <property type="entry name" value="CHH_MIH_GIH"/>
    <property type="match status" value="1"/>
</dbReference>
<keyword evidence="10" id="KW-1185">Reference proteome</keyword>
<keyword evidence="8" id="KW-0812">Transmembrane</keyword>
<dbReference type="GO" id="GO:0007623">
    <property type="term" value="P:circadian rhythm"/>
    <property type="evidence" value="ECO:0007669"/>
    <property type="project" value="TreeGrafter"/>
</dbReference>
<dbReference type="PANTHER" id="PTHR35981">
    <property type="entry name" value="ION TRANSPORT PEPTIDE, ISOFORM C"/>
    <property type="match status" value="1"/>
</dbReference>
<dbReference type="FunFam" id="1.10.2010.10:FF:000001">
    <property type="entry name" value="Ion transport peptide isoform C"/>
    <property type="match status" value="1"/>
</dbReference>
<sequence length="189" mass="21505">MEANWEDLGKNCTFSGENIFDVMRLKGRFLQKVPPIFLVEFDQQIFKVQFKMNSRGSSFMSMQSTSSLRCQQSGIRFLIGLGLLLVILGSSTVDSSVMGSRPLSKRSFFDIQCKGAYDKAIFSKLDRVCDDCFNLYREPQLHSLCRGNCFATEMFFECLDALTMGDEKEHYVRLISTINAHNPLLDTSD</sequence>
<comment type="caution">
    <text evidence="9">The sequence shown here is derived from an EMBL/GenBank/DDBJ whole genome shotgun (WGS) entry which is preliminary data.</text>
</comment>
<evidence type="ECO:0000256" key="4">
    <source>
        <dbReference type="ARBA" id="ARBA00022685"/>
    </source>
</evidence>
<evidence type="ECO:0000256" key="2">
    <source>
        <dbReference type="ARBA" id="ARBA00005447"/>
    </source>
</evidence>
<proteinExistence type="inferred from homology"/>
<dbReference type="InterPro" id="IPR031098">
    <property type="entry name" value="Crust_neurohorm"/>
</dbReference>
<evidence type="ECO:0000313" key="10">
    <source>
        <dbReference type="Proteomes" id="UP000708208"/>
    </source>
</evidence>
<dbReference type="Pfam" id="PF01147">
    <property type="entry name" value="Crust_neurohorm"/>
    <property type="match status" value="1"/>
</dbReference>
<dbReference type="GO" id="GO:0005184">
    <property type="term" value="F:neuropeptide hormone activity"/>
    <property type="evidence" value="ECO:0007669"/>
    <property type="project" value="InterPro"/>
</dbReference>
<evidence type="ECO:0000256" key="7">
    <source>
        <dbReference type="PIRSR" id="PIRSR631098-51"/>
    </source>
</evidence>
<keyword evidence="6 7" id="KW-1015">Disulfide bond</keyword>
<dbReference type="GO" id="GO:0005576">
    <property type="term" value="C:extracellular region"/>
    <property type="evidence" value="ECO:0007669"/>
    <property type="project" value="UniProtKB-SubCell"/>
</dbReference>
<keyword evidence="8" id="KW-1133">Transmembrane helix</keyword>
<evidence type="ECO:0000256" key="5">
    <source>
        <dbReference type="ARBA" id="ARBA00022702"/>
    </source>
</evidence>
<dbReference type="Proteomes" id="UP000708208">
    <property type="component" value="Unassembled WGS sequence"/>
</dbReference>
<keyword evidence="8" id="KW-0472">Membrane</keyword>
<comment type="similarity">
    <text evidence="2">Belongs to the arthropod CHH/MIH/GIH/VIH hormone family.</text>
</comment>
<evidence type="ECO:0000256" key="3">
    <source>
        <dbReference type="ARBA" id="ARBA00022525"/>
    </source>
</evidence>
<dbReference type="InterPro" id="IPR018251">
    <property type="entry name" value="Crust_neurhormone_CS"/>
</dbReference>
<keyword evidence="4" id="KW-0165">Cleavage on pair of basic residues</keyword>
<feature type="disulfide bond" evidence="7">
    <location>
        <begin position="132"/>
        <end position="158"/>
    </location>
</feature>
<organism evidence="9 10">
    <name type="scientific">Allacma fusca</name>
    <dbReference type="NCBI Taxonomy" id="39272"/>
    <lineage>
        <taxon>Eukaryota</taxon>
        <taxon>Metazoa</taxon>
        <taxon>Ecdysozoa</taxon>
        <taxon>Arthropoda</taxon>
        <taxon>Hexapoda</taxon>
        <taxon>Collembola</taxon>
        <taxon>Symphypleona</taxon>
        <taxon>Sminthuridae</taxon>
        <taxon>Allacma</taxon>
    </lineage>
</organism>